<dbReference type="NCBIfam" id="NF012229">
    <property type="entry name" value="bla_class_B_core"/>
    <property type="match status" value="1"/>
</dbReference>
<dbReference type="EC" id="3.5.2.6" evidence="6"/>
<keyword evidence="11" id="KW-0862">Zinc</keyword>
<evidence type="ECO:0000256" key="3">
    <source>
        <dbReference type="ARBA" id="ARBA00004418"/>
    </source>
</evidence>
<dbReference type="InterPro" id="IPR050855">
    <property type="entry name" value="NDM-1-like"/>
</dbReference>
<dbReference type="PANTHER" id="PTHR42951:SF4">
    <property type="entry name" value="ACYL-COENZYME A THIOESTERASE MBLAC2"/>
    <property type="match status" value="1"/>
</dbReference>
<gene>
    <name evidence="14" type="primary">bla2</name>
    <name evidence="14" type="ORF">GCM10023231_40530</name>
</gene>
<feature type="domain" description="Metallo-beta-lactamase" evidence="13">
    <location>
        <begin position="50"/>
        <end position="220"/>
    </location>
</feature>
<evidence type="ECO:0000256" key="1">
    <source>
        <dbReference type="ARBA" id="ARBA00001526"/>
    </source>
</evidence>
<evidence type="ECO:0000313" key="15">
    <source>
        <dbReference type="Proteomes" id="UP001501411"/>
    </source>
</evidence>
<dbReference type="Proteomes" id="UP001501411">
    <property type="component" value="Unassembled WGS sequence"/>
</dbReference>
<dbReference type="Gene3D" id="3.60.15.10">
    <property type="entry name" value="Ribonuclease Z/Hydroxyacylglutathione hydrolase-like"/>
    <property type="match status" value="1"/>
</dbReference>
<evidence type="ECO:0000256" key="4">
    <source>
        <dbReference type="ARBA" id="ARBA00005250"/>
    </source>
</evidence>
<protein>
    <recommendedName>
        <fullName evidence="6">beta-lactamase</fullName>
        <ecNumber evidence="6">3.5.2.6</ecNumber>
    </recommendedName>
</protein>
<comment type="cofactor">
    <cofactor evidence="2">
        <name>Zn(2+)</name>
        <dbReference type="ChEBI" id="CHEBI:29105"/>
    </cofactor>
</comment>
<dbReference type="EMBL" id="BAABIQ010000044">
    <property type="protein sequence ID" value="GAA4807235.1"/>
    <property type="molecule type" value="Genomic_DNA"/>
</dbReference>
<comment type="catalytic activity">
    <reaction evidence="1">
        <text>a beta-lactam + H2O = a substituted beta-amino acid</text>
        <dbReference type="Rhea" id="RHEA:20401"/>
        <dbReference type="ChEBI" id="CHEBI:15377"/>
        <dbReference type="ChEBI" id="CHEBI:35627"/>
        <dbReference type="ChEBI" id="CHEBI:140347"/>
        <dbReference type="EC" id="3.5.2.6"/>
    </reaction>
</comment>
<comment type="similarity">
    <text evidence="4">Belongs to the metallo-beta-lactamase superfamily. Class-B beta-lactamase family.</text>
</comment>
<dbReference type="NCBIfam" id="NF033088">
    <property type="entry name" value="bla_subclass_B1"/>
    <property type="match status" value="1"/>
</dbReference>
<sequence length="242" mass="27363">MQSLSIAFIFLFAILANWTQTPSKKLTITPLTGDLYVFTSYGMYNDQPVPANGMYLVTKDGAVLFDAPWDTTQFQPLLDSIKRKHGQNVVLCLATHWHDDRSAGLTFYAKHGAKTYTSKLTDQLCKEYHKPRPNYTFNQDTVFTVGEYSFEAYYPGEGHTKDNIVVWLEKDKVLYGGCLIKSTAATNLGNVDDGNVRAWPQSIRNIQQRFGLPQYIVTGHDRWDSKASLDYTLKLLAEQGAN</sequence>
<dbReference type="SUPFAM" id="SSF56281">
    <property type="entry name" value="Metallo-hydrolase/oxidoreductase"/>
    <property type="match status" value="1"/>
</dbReference>
<dbReference type="InterPro" id="IPR001279">
    <property type="entry name" value="Metallo-B-lactamas"/>
</dbReference>
<organism evidence="14 15">
    <name type="scientific">Olivibacter ginsenosidimutans</name>
    <dbReference type="NCBI Taxonomy" id="1176537"/>
    <lineage>
        <taxon>Bacteria</taxon>
        <taxon>Pseudomonadati</taxon>
        <taxon>Bacteroidota</taxon>
        <taxon>Sphingobacteriia</taxon>
        <taxon>Sphingobacteriales</taxon>
        <taxon>Sphingobacteriaceae</taxon>
        <taxon>Olivibacter</taxon>
    </lineage>
</organism>
<comment type="caution">
    <text evidence="14">The sequence shown here is derived from an EMBL/GenBank/DDBJ whole genome shotgun (WGS) entry which is preliminary data.</text>
</comment>
<dbReference type="NCBIfam" id="NF012146">
    <property type="entry name" value="blaB-IND-MUS"/>
    <property type="match status" value="1"/>
</dbReference>
<keyword evidence="12" id="KW-0046">Antibiotic resistance</keyword>
<dbReference type="SMART" id="SM00849">
    <property type="entry name" value="Lactamase_B"/>
    <property type="match status" value="1"/>
</dbReference>
<keyword evidence="9" id="KW-0574">Periplasm</keyword>
<evidence type="ECO:0000259" key="13">
    <source>
        <dbReference type="SMART" id="SM00849"/>
    </source>
</evidence>
<dbReference type="InterPro" id="IPR036866">
    <property type="entry name" value="RibonucZ/Hydroxyglut_hydro"/>
</dbReference>
<dbReference type="RefSeq" id="WP_345234971.1">
    <property type="nucleotide sequence ID" value="NZ_BAABIQ010000044.1"/>
</dbReference>
<name>A0ABP9CB22_9SPHI</name>
<evidence type="ECO:0000256" key="7">
    <source>
        <dbReference type="ARBA" id="ARBA00022723"/>
    </source>
</evidence>
<evidence type="ECO:0000256" key="2">
    <source>
        <dbReference type="ARBA" id="ARBA00001947"/>
    </source>
</evidence>
<evidence type="ECO:0000256" key="8">
    <source>
        <dbReference type="ARBA" id="ARBA00022729"/>
    </source>
</evidence>
<evidence type="ECO:0000256" key="5">
    <source>
        <dbReference type="ARBA" id="ARBA00011245"/>
    </source>
</evidence>
<comment type="subcellular location">
    <subcellularLocation>
        <location evidence="3">Periplasm</location>
    </subcellularLocation>
</comment>
<keyword evidence="15" id="KW-1185">Reference proteome</keyword>
<evidence type="ECO:0000256" key="6">
    <source>
        <dbReference type="ARBA" id="ARBA00012865"/>
    </source>
</evidence>
<reference evidence="15" key="1">
    <citation type="journal article" date="2019" name="Int. J. Syst. Evol. Microbiol.">
        <title>The Global Catalogue of Microorganisms (GCM) 10K type strain sequencing project: providing services to taxonomists for standard genome sequencing and annotation.</title>
        <authorList>
            <consortium name="The Broad Institute Genomics Platform"/>
            <consortium name="The Broad Institute Genome Sequencing Center for Infectious Disease"/>
            <person name="Wu L."/>
            <person name="Ma J."/>
        </authorList>
    </citation>
    <scope>NUCLEOTIDE SEQUENCE [LARGE SCALE GENOMIC DNA]</scope>
    <source>
        <strain evidence="15">JCM 18200</strain>
    </source>
</reference>
<evidence type="ECO:0000256" key="12">
    <source>
        <dbReference type="ARBA" id="ARBA00023251"/>
    </source>
</evidence>
<accession>A0ABP9CB22</accession>
<evidence type="ECO:0000256" key="11">
    <source>
        <dbReference type="ARBA" id="ARBA00022833"/>
    </source>
</evidence>
<comment type="subunit">
    <text evidence="5">Monomer.</text>
</comment>
<evidence type="ECO:0000256" key="10">
    <source>
        <dbReference type="ARBA" id="ARBA00022801"/>
    </source>
</evidence>
<proteinExistence type="inferred from homology"/>
<dbReference type="Pfam" id="PF00753">
    <property type="entry name" value="Lactamase_B"/>
    <property type="match status" value="1"/>
</dbReference>
<evidence type="ECO:0000256" key="9">
    <source>
        <dbReference type="ARBA" id="ARBA00022764"/>
    </source>
</evidence>
<keyword evidence="7" id="KW-0479">Metal-binding</keyword>
<dbReference type="PANTHER" id="PTHR42951">
    <property type="entry name" value="METALLO-BETA-LACTAMASE DOMAIN-CONTAINING"/>
    <property type="match status" value="1"/>
</dbReference>
<keyword evidence="10" id="KW-0378">Hydrolase</keyword>
<evidence type="ECO:0000313" key="14">
    <source>
        <dbReference type="EMBL" id="GAA4807235.1"/>
    </source>
</evidence>
<dbReference type="InterPro" id="IPR058199">
    <property type="entry name" value="BlaB//VIM/IMP-1"/>
</dbReference>
<keyword evidence="8" id="KW-0732">Signal</keyword>